<dbReference type="AlphaFoldDB" id="A0A183HXX7"/>
<evidence type="ECO:0000313" key="2">
    <source>
        <dbReference type="Proteomes" id="UP000267606"/>
    </source>
</evidence>
<gene>
    <name evidence="1" type="ORF">OFLC_LOCUS12341</name>
</gene>
<dbReference type="WBParaSite" id="OFLC_0001234001-mRNA-1">
    <property type="protein sequence ID" value="OFLC_0001234001-mRNA-1"/>
    <property type="gene ID" value="OFLC_0001234001"/>
</dbReference>
<evidence type="ECO:0000313" key="1">
    <source>
        <dbReference type="EMBL" id="VDO84096.1"/>
    </source>
</evidence>
<keyword evidence="2" id="KW-1185">Reference proteome</keyword>
<sequence length="29" mass="3583">MHLIQHLCQQFHLLMQVKEKHEIYLPVLL</sequence>
<dbReference type="EMBL" id="UZAJ01019072">
    <property type="protein sequence ID" value="VDO84096.1"/>
    <property type="molecule type" value="Genomic_DNA"/>
</dbReference>
<reference evidence="3" key="1">
    <citation type="submission" date="2016-06" db="UniProtKB">
        <authorList>
            <consortium name="WormBaseParasite"/>
        </authorList>
    </citation>
    <scope>IDENTIFICATION</scope>
</reference>
<accession>A0A183HXX7</accession>
<organism evidence="3">
    <name type="scientific">Onchocerca flexuosa</name>
    <dbReference type="NCBI Taxonomy" id="387005"/>
    <lineage>
        <taxon>Eukaryota</taxon>
        <taxon>Metazoa</taxon>
        <taxon>Ecdysozoa</taxon>
        <taxon>Nematoda</taxon>
        <taxon>Chromadorea</taxon>
        <taxon>Rhabditida</taxon>
        <taxon>Spirurina</taxon>
        <taxon>Spiruromorpha</taxon>
        <taxon>Filarioidea</taxon>
        <taxon>Onchocercidae</taxon>
        <taxon>Onchocerca</taxon>
    </lineage>
</organism>
<dbReference type="Proteomes" id="UP000267606">
    <property type="component" value="Unassembled WGS sequence"/>
</dbReference>
<name>A0A183HXX7_9BILA</name>
<protein>
    <submittedName>
        <fullName evidence="1 3">Uncharacterized protein</fullName>
    </submittedName>
</protein>
<evidence type="ECO:0000313" key="3">
    <source>
        <dbReference type="WBParaSite" id="OFLC_0001234001-mRNA-1"/>
    </source>
</evidence>
<proteinExistence type="predicted"/>
<reference evidence="1 2" key="2">
    <citation type="submission" date="2018-11" db="EMBL/GenBank/DDBJ databases">
        <authorList>
            <consortium name="Pathogen Informatics"/>
        </authorList>
    </citation>
    <scope>NUCLEOTIDE SEQUENCE [LARGE SCALE GENOMIC DNA]</scope>
</reference>